<evidence type="ECO:0000313" key="1">
    <source>
        <dbReference type="EMBL" id="MPN40384.1"/>
    </source>
</evidence>
<dbReference type="EMBL" id="VSSQ01096760">
    <property type="protein sequence ID" value="MPN40384.1"/>
    <property type="molecule type" value="Genomic_DNA"/>
</dbReference>
<dbReference type="AlphaFoldDB" id="A0A645HW33"/>
<accession>A0A645HW33</accession>
<sequence length="78" mass="8643">MCLIRLISAGIGRVFYVSADSIGGMADSVDLLPSLWKELSEPQIFAKARCSTDLSNAAISIMFINAEELLDILRRRRL</sequence>
<proteinExistence type="predicted"/>
<protein>
    <submittedName>
        <fullName evidence="1">Uncharacterized protein</fullName>
    </submittedName>
</protein>
<name>A0A645HW33_9ZZZZ</name>
<organism evidence="1">
    <name type="scientific">bioreactor metagenome</name>
    <dbReference type="NCBI Taxonomy" id="1076179"/>
    <lineage>
        <taxon>unclassified sequences</taxon>
        <taxon>metagenomes</taxon>
        <taxon>ecological metagenomes</taxon>
    </lineage>
</organism>
<comment type="caution">
    <text evidence="1">The sequence shown here is derived from an EMBL/GenBank/DDBJ whole genome shotgun (WGS) entry which is preliminary data.</text>
</comment>
<gene>
    <name evidence="1" type="ORF">SDC9_187920</name>
</gene>
<reference evidence="1" key="1">
    <citation type="submission" date="2019-08" db="EMBL/GenBank/DDBJ databases">
        <authorList>
            <person name="Kucharzyk K."/>
            <person name="Murdoch R.W."/>
            <person name="Higgins S."/>
            <person name="Loffler F."/>
        </authorList>
    </citation>
    <scope>NUCLEOTIDE SEQUENCE</scope>
</reference>